<dbReference type="AlphaFoldDB" id="A0A2B4RVG3"/>
<gene>
    <name evidence="2" type="ORF">AWC38_SpisGene13914</name>
</gene>
<evidence type="ECO:0000313" key="3">
    <source>
        <dbReference type="Proteomes" id="UP000225706"/>
    </source>
</evidence>
<sequence>MIQIRSTSHQDGEATVIKANRKHQIVLNMEVKRIEMEKKMRERYFFFEMSLIKARRLKMIDRQKSLGIYRPHTMEHGRDPRKERRMNSIFFTQSLMPLDSKVKLPPVERSRAVPEYPVKLTNTGNFFKATELSKNINHKKLFNMKKLKQSEEGNGQPRIGEPFKSTERESIDEGTWEKSEKNRRSTEVSSENLSIPNDRSHNKNSQEDSINHHDSRSKCYEAKEKKHCIEEKGFSRKQSSLPSPEETNLSPEGNVTLPQNTKDIAKMQTLSETTGKIQTEICSLSIHDITEFPSYQELRAWRDNFERARFNFAQGSRVFGRLKSASAAENGKHIKVKQAHVHEVRPQSALAKLTQE</sequence>
<organism evidence="2 3">
    <name type="scientific">Stylophora pistillata</name>
    <name type="common">Smooth cauliflower coral</name>
    <dbReference type="NCBI Taxonomy" id="50429"/>
    <lineage>
        <taxon>Eukaryota</taxon>
        <taxon>Metazoa</taxon>
        <taxon>Cnidaria</taxon>
        <taxon>Anthozoa</taxon>
        <taxon>Hexacorallia</taxon>
        <taxon>Scleractinia</taxon>
        <taxon>Astrocoeniina</taxon>
        <taxon>Pocilloporidae</taxon>
        <taxon>Stylophora</taxon>
    </lineage>
</organism>
<protein>
    <submittedName>
        <fullName evidence="2">Uncharacterized protein</fullName>
    </submittedName>
</protein>
<feature type="compositionally biased region" description="Basic and acidic residues" evidence="1">
    <location>
        <begin position="164"/>
        <end position="186"/>
    </location>
</feature>
<comment type="caution">
    <text evidence="2">The sequence shown here is derived from an EMBL/GenBank/DDBJ whole genome shotgun (WGS) entry which is preliminary data.</text>
</comment>
<name>A0A2B4RVG3_STYPI</name>
<evidence type="ECO:0000313" key="2">
    <source>
        <dbReference type="EMBL" id="PFX21591.1"/>
    </source>
</evidence>
<feature type="region of interest" description="Disordered" evidence="1">
    <location>
        <begin position="231"/>
        <end position="254"/>
    </location>
</feature>
<feature type="region of interest" description="Disordered" evidence="1">
    <location>
        <begin position="147"/>
        <end position="218"/>
    </location>
</feature>
<feature type="compositionally biased region" description="Polar residues" evidence="1">
    <location>
        <begin position="187"/>
        <end position="197"/>
    </location>
</feature>
<keyword evidence="3" id="KW-1185">Reference proteome</keyword>
<feature type="compositionally biased region" description="Polar residues" evidence="1">
    <location>
        <begin position="236"/>
        <end position="254"/>
    </location>
</feature>
<evidence type="ECO:0000256" key="1">
    <source>
        <dbReference type="SAM" id="MobiDB-lite"/>
    </source>
</evidence>
<feature type="compositionally biased region" description="Basic and acidic residues" evidence="1">
    <location>
        <begin position="198"/>
        <end position="218"/>
    </location>
</feature>
<accession>A0A2B4RVG3</accession>
<dbReference type="Proteomes" id="UP000225706">
    <property type="component" value="Unassembled WGS sequence"/>
</dbReference>
<reference evidence="3" key="1">
    <citation type="journal article" date="2017" name="bioRxiv">
        <title>Comparative analysis of the genomes of Stylophora pistillata and Acropora digitifera provides evidence for extensive differences between species of corals.</title>
        <authorList>
            <person name="Voolstra C.R."/>
            <person name="Li Y."/>
            <person name="Liew Y.J."/>
            <person name="Baumgarten S."/>
            <person name="Zoccola D."/>
            <person name="Flot J.-F."/>
            <person name="Tambutte S."/>
            <person name="Allemand D."/>
            <person name="Aranda M."/>
        </authorList>
    </citation>
    <scope>NUCLEOTIDE SEQUENCE [LARGE SCALE GENOMIC DNA]</scope>
</reference>
<dbReference type="EMBL" id="LSMT01000271">
    <property type="protein sequence ID" value="PFX21591.1"/>
    <property type="molecule type" value="Genomic_DNA"/>
</dbReference>
<proteinExistence type="predicted"/>